<dbReference type="VEuPathDB" id="VectorBase:AALC636_002194"/>
<dbReference type="AlphaFoldDB" id="A0A023EES3"/>
<evidence type="ECO:0000259" key="5">
    <source>
        <dbReference type="PROSITE" id="PS51800"/>
    </source>
</evidence>
<dbReference type="OrthoDB" id="7788311at2759"/>
<sequence>MDDELVTCPYNKEHRIIRYRLPYHIIKCKKQYVGKQLEPCPFNAMHLVDKSQMTAHIKDCPDYLITVENDMIKEYAPSRSGVGTGRLSRASSTAIQQRSQQM</sequence>
<evidence type="ECO:0000256" key="3">
    <source>
        <dbReference type="ARBA" id="ARBA00022833"/>
    </source>
</evidence>
<dbReference type="InterPro" id="IPR022776">
    <property type="entry name" value="TRM13/UPF0224_CHHC_Znf_dom"/>
</dbReference>
<dbReference type="PANTHER" id="PTHR21402">
    <property type="entry name" value="GAMETOCYTE SPECIFIC FACTOR 1-RELATED"/>
    <property type="match status" value="1"/>
</dbReference>
<accession>A0A023EES3</accession>
<dbReference type="OMA" id="HRIMLFR"/>
<name>A0A023EES3_AEDAL</name>
<evidence type="ECO:0000256" key="1">
    <source>
        <dbReference type="ARBA" id="ARBA00022723"/>
    </source>
</evidence>
<keyword evidence="8" id="KW-1185">Reference proteome</keyword>
<dbReference type="PANTHER" id="PTHR21402:SF5">
    <property type="entry name" value="GAMETOCYTE SPECIFIC FACTOR 1"/>
    <property type="match status" value="1"/>
</dbReference>
<evidence type="ECO:0000313" key="7">
    <source>
        <dbReference type="EnsemblMetazoa" id="AALFPA23_001469.P38630"/>
    </source>
</evidence>
<dbReference type="VEuPathDB" id="VectorBase:AALF025311"/>
<dbReference type="PROSITE" id="PS51800">
    <property type="entry name" value="ZF_CHHC_U11_48K"/>
    <property type="match status" value="2"/>
</dbReference>
<dbReference type="InterPro" id="IPR051591">
    <property type="entry name" value="UPF0224_FAM112_RNA_Proc"/>
</dbReference>
<feature type="compositionally biased region" description="Polar residues" evidence="4">
    <location>
        <begin position="89"/>
        <end position="102"/>
    </location>
</feature>
<feature type="region of interest" description="Disordered" evidence="4">
    <location>
        <begin position="77"/>
        <end position="102"/>
    </location>
</feature>
<dbReference type="EnsemblMetazoa" id="AALFPA23_001469.R38630">
    <property type="protein sequence ID" value="AALFPA23_001469.P38630"/>
    <property type="gene ID" value="AALFPA23_001469"/>
</dbReference>
<dbReference type="Proteomes" id="UP000069940">
    <property type="component" value="Unassembled WGS sequence"/>
</dbReference>
<dbReference type="SUPFAM" id="SSF57667">
    <property type="entry name" value="beta-beta-alpha zinc fingers"/>
    <property type="match status" value="1"/>
</dbReference>
<dbReference type="InterPro" id="IPR036236">
    <property type="entry name" value="Znf_C2H2_sf"/>
</dbReference>
<proteinExistence type="evidence at transcript level"/>
<evidence type="ECO:0000256" key="2">
    <source>
        <dbReference type="ARBA" id="ARBA00022771"/>
    </source>
</evidence>
<dbReference type="EMBL" id="GAPW01006413">
    <property type="protein sequence ID" value="JAC07185.1"/>
    <property type="molecule type" value="mRNA"/>
</dbReference>
<dbReference type="Pfam" id="PF05253">
    <property type="entry name" value="zf-U11-48K"/>
    <property type="match status" value="2"/>
</dbReference>
<dbReference type="VEuPathDB" id="VectorBase:AALFPA_063678"/>
<evidence type="ECO:0000256" key="4">
    <source>
        <dbReference type="SAM" id="MobiDB-lite"/>
    </source>
</evidence>
<feature type="domain" description="CHHC U11-48K-type" evidence="5">
    <location>
        <begin position="5"/>
        <end position="32"/>
    </location>
</feature>
<feature type="domain" description="CHHC U11-48K-type" evidence="5">
    <location>
        <begin position="37"/>
        <end position="64"/>
    </location>
</feature>
<keyword evidence="2" id="KW-0863">Zinc-finger</keyword>
<reference evidence="8" key="2">
    <citation type="journal article" date="2015" name="Proc. Natl. Acad. Sci. U.S.A.">
        <title>Genome sequence of the Asian Tiger mosquito, Aedes albopictus, reveals insights into its biology, genetics, and evolution.</title>
        <authorList>
            <person name="Chen X.G."/>
            <person name="Jiang X."/>
            <person name="Gu J."/>
            <person name="Xu M."/>
            <person name="Wu Y."/>
            <person name="Deng Y."/>
            <person name="Zhang C."/>
            <person name="Bonizzoni M."/>
            <person name="Dermauw W."/>
            <person name="Vontas J."/>
            <person name="Armbruster P."/>
            <person name="Huang X."/>
            <person name="Yang Y."/>
            <person name="Zhang H."/>
            <person name="He W."/>
            <person name="Peng H."/>
            <person name="Liu Y."/>
            <person name="Wu K."/>
            <person name="Chen J."/>
            <person name="Lirakis M."/>
            <person name="Topalis P."/>
            <person name="Van Leeuwen T."/>
            <person name="Hall A.B."/>
            <person name="Jiang X."/>
            <person name="Thorpe C."/>
            <person name="Mueller R.L."/>
            <person name="Sun C."/>
            <person name="Waterhouse R.M."/>
            <person name="Yan G."/>
            <person name="Tu Z.J."/>
            <person name="Fang X."/>
            <person name="James A.A."/>
        </authorList>
    </citation>
    <scope>NUCLEOTIDE SEQUENCE [LARGE SCALE GENOMIC DNA]</scope>
    <source>
        <strain evidence="8">Foshan</strain>
    </source>
</reference>
<dbReference type="VEuPathDB" id="VectorBase:AALC636_003587"/>
<reference evidence="7" key="3">
    <citation type="submission" date="2025-05" db="UniProtKB">
        <authorList>
            <consortium name="EnsemblMetazoa"/>
        </authorList>
    </citation>
    <scope>IDENTIFICATION</scope>
    <source>
        <strain evidence="7">Foshan</strain>
    </source>
</reference>
<dbReference type="KEGG" id="aalb:109407297"/>
<keyword evidence="1" id="KW-0479">Metal-binding</keyword>
<protein>
    <submittedName>
        <fullName evidence="6">Putative secreted protein</fullName>
    </submittedName>
</protein>
<dbReference type="GO" id="GO:0008270">
    <property type="term" value="F:zinc ion binding"/>
    <property type="evidence" value="ECO:0007669"/>
    <property type="project" value="UniProtKB-KW"/>
</dbReference>
<reference evidence="6" key="1">
    <citation type="journal article" date="2014" name="PLoS Negl. Trop. Dis.">
        <title>Identification and characterization of seminal fluid proteins in the Asian tiger mosquito, Aedes albopictus.</title>
        <authorList>
            <person name="Boes K.E."/>
            <person name="Ribeiro J.M."/>
            <person name="Wong A."/>
            <person name="Harrington L.C."/>
            <person name="Wolfner M.F."/>
            <person name="Sirot L.K."/>
        </authorList>
    </citation>
    <scope>NUCLEOTIDE SEQUENCE</scope>
    <source>
        <tissue evidence="6">Reproductive organs</tissue>
    </source>
</reference>
<evidence type="ECO:0000313" key="8">
    <source>
        <dbReference type="Proteomes" id="UP000069940"/>
    </source>
</evidence>
<gene>
    <name evidence="7" type="primary">109407297</name>
</gene>
<dbReference type="EMBL" id="GAPW01006412">
    <property type="protein sequence ID" value="JAC07186.1"/>
    <property type="molecule type" value="mRNA"/>
</dbReference>
<organism evidence="6">
    <name type="scientific">Aedes albopictus</name>
    <name type="common">Asian tiger mosquito</name>
    <name type="synonym">Stegomyia albopicta</name>
    <dbReference type="NCBI Taxonomy" id="7160"/>
    <lineage>
        <taxon>Eukaryota</taxon>
        <taxon>Metazoa</taxon>
        <taxon>Ecdysozoa</taxon>
        <taxon>Arthropoda</taxon>
        <taxon>Hexapoda</taxon>
        <taxon>Insecta</taxon>
        <taxon>Pterygota</taxon>
        <taxon>Neoptera</taxon>
        <taxon>Endopterygota</taxon>
        <taxon>Diptera</taxon>
        <taxon>Nematocera</taxon>
        <taxon>Culicoidea</taxon>
        <taxon>Culicidae</taxon>
        <taxon>Culicinae</taxon>
        <taxon>Aedini</taxon>
        <taxon>Aedes</taxon>
        <taxon>Stegomyia</taxon>
    </lineage>
</organism>
<dbReference type="VEuPathDB" id="VectorBase:AALFPA_070331"/>
<dbReference type="KEGG" id="aalb:109414299"/>
<keyword evidence="3" id="KW-0862">Zinc</keyword>
<evidence type="ECO:0000313" key="6">
    <source>
        <dbReference type="EMBL" id="JAC07185.1"/>
    </source>
</evidence>